<accession>A0ABM0T8L8</accession>
<feature type="compositionally biased region" description="Acidic residues" evidence="1">
    <location>
        <begin position="473"/>
        <end position="484"/>
    </location>
</feature>
<protein>
    <submittedName>
        <fullName evidence="4">F-box protein At4g02760-like isoform X1</fullName>
    </submittedName>
</protein>
<dbReference type="InterPro" id="IPR036047">
    <property type="entry name" value="F-box-like_dom_sf"/>
</dbReference>
<dbReference type="SUPFAM" id="SSF81383">
    <property type="entry name" value="F-box domain"/>
    <property type="match status" value="1"/>
</dbReference>
<dbReference type="Pfam" id="PF00646">
    <property type="entry name" value="F-box"/>
    <property type="match status" value="1"/>
</dbReference>
<dbReference type="InterPro" id="IPR001810">
    <property type="entry name" value="F-box_dom"/>
</dbReference>
<proteinExistence type="predicted"/>
<feature type="compositionally biased region" description="Polar residues" evidence="1">
    <location>
        <begin position="14"/>
        <end position="30"/>
    </location>
</feature>
<dbReference type="SUPFAM" id="SSF52047">
    <property type="entry name" value="RNI-like"/>
    <property type="match status" value="1"/>
</dbReference>
<dbReference type="Gene3D" id="3.80.10.10">
    <property type="entry name" value="Ribonuclease Inhibitor"/>
    <property type="match status" value="1"/>
</dbReference>
<feature type="domain" description="F-box" evidence="2">
    <location>
        <begin position="119"/>
        <end position="154"/>
    </location>
</feature>
<name>A0ABM0T8L8_CAMSA</name>
<reference evidence="4" key="2">
    <citation type="submission" date="2025-08" db="UniProtKB">
        <authorList>
            <consortium name="RefSeq"/>
        </authorList>
    </citation>
    <scope>IDENTIFICATION</scope>
    <source>
        <tissue evidence="4">Leaf</tissue>
    </source>
</reference>
<sequence length="484" mass="52833">MDAPSPKRPCHAPSVTSSLENPGSLPSAQGFNQSNIDMTISSFLSLSDLPLFASPLSIGCSFDRVLDKVIPSAAGTSHDEFEQDRFLDRTLQLASVLYKSTERCIRKRATLQNSISWPLLPELTIKVFSMLDTKSLMQASACCTMFNKCAMDRVCYSHIDLTTAAEHVDNGVVCRMIHRAGKELRSFKLGSISPSAGSTSLLTRSCLTPLTFNHGFAGGCLRSLHLYHLRMMDGESLSPVLSACLNVTDLKIVGFVPGRGLNPLEQLGLLTRNCRLIENLFIEIYNSAGRITDSSLLEFGDNFPNLISLSLLCSRLNDAIAQKLIKGFRHLKHINLSRSPEISGCFLRGLGLCCKDSPLETLILCNCNSLKEREVLLFLNSLLDGDFKSIRLIDVSNNQGLVSDEGSSSSGPRFPIEELKKQRPDVTVVAIFESQSSSSSSSSSSGEVYPDGTSSWTSETGSDSLSLSSNNNSEDEHDYDMDSI</sequence>
<feature type="compositionally biased region" description="Low complexity" evidence="1">
    <location>
        <begin position="434"/>
        <end position="445"/>
    </location>
</feature>
<feature type="compositionally biased region" description="Low complexity" evidence="1">
    <location>
        <begin position="462"/>
        <end position="472"/>
    </location>
</feature>
<evidence type="ECO:0000259" key="2">
    <source>
        <dbReference type="Pfam" id="PF00646"/>
    </source>
</evidence>
<feature type="region of interest" description="Disordered" evidence="1">
    <location>
        <begin position="1"/>
        <end position="30"/>
    </location>
</feature>
<feature type="region of interest" description="Disordered" evidence="1">
    <location>
        <begin position="433"/>
        <end position="484"/>
    </location>
</feature>
<dbReference type="RefSeq" id="XP_010422539.1">
    <property type="nucleotide sequence ID" value="XM_010424237.1"/>
</dbReference>
<keyword evidence="3" id="KW-1185">Reference proteome</keyword>
<evidence type="ECO:0000313" key="3">
    <source>
        <dbReference type="Proteomes" id="UP000694864"/>
    </source>
</evidence>
<dbReference type="PANTHER" id="PTHR16134:SF73">
    <property type="entry name" value="F-BOX DOMAIN-CONTAINING PROTEIN"/>
    <property type="match status" value="1"/>
</dbReference>
<gene>
    <name evidence="4" type="primary">LOC104707807</name>
</gene>
<dbReference type="Proteomes" id="UP000694864">
    <property type="component" value="Chromosome 8"/>
</dbReference>
<evidence type="ECO:0000256" key="1">
    <source>
        <dbReference type="SAM" id="MobiDB-lite"/>
    </source>
</evidence>
<dbReference type="GeneID" id="104707807"/>
<reference evidence="3" key="1">
    <citation type="journal article" date="2014" name="Nat. Commun.">
        <title>The emerging biofuel crop Camelina sativa retains a highly undifferentiated hexaploid genome structure.</title>
        <authorList>
            <person name="Kagale S."/>
            <person name="Koh C."/>
            <person name="Nixon J."/>
            <person name="Bollina V."/>
            <person name="Clarke W.E."/>
            <person name="Tuteja R."/>
            <person name="Spillane C."/>
            <person name="Robinson S.J."/>
            <person name="Links M.G."/>
            <person name="Clarke C."/>
            <person name="Higgins E.E."/>
            <person name="Huebert T."/>
            <person name="Sharpe A.G."/>
            <person name="Parkin I.A."/>
        </authorList>
    </citation>
    <scope>NUCLEOTIDE SEQUENCE [LARGE SCALE GENOMIC DNA]</scope>
    <source>
        <strain evidence="3">cv. DH55</strain>
    </source>
</reference>
<dbReference type="InterPro" id="IPR032675">
    <property type="entry name" value="LRR_dom_sf"/>
</dbReference>
<feature type="compositionally biased region" description="Polar residues" evidence="1">
    <location>
        <begin position="452"/>
        <end position="461"/>
    </location>
</feature>
<evidence type="ECO:0000313" key="4">
    <source>
        <dbReference type="RefSeq" id="XP_010422539.1"/>
    </source>
</evidence>
<dbReference type="PANTHER" id="PTHR16134">
    <property type="entry name" value="F-BOX/TPR REPEAT PROTEIN POF3"/>
    <property type="match status" value="1"/>
</dbReference>
<organism evidence="3 4">
    <name type="scientific">Camelina sativa</name>
    <name type="common">False flax</name>
    <name type="synonym">Myagrum sativum</name>
    <dbReference type="NCBI Taxonomy" id="90675"/>
    <lineage>
        <taxon>Eukaryota</taxon>
        <taxon>Viridiplantae</taxon>
        <taxon>Streptophyta</taxon>
        <taxon>Embryophyta</taxon>
        <taxon>Tracheophyta</taxon>
        <taxon>Spermatophyta</taxon>
        <taxon>Magnoliopsida</taxon>
        <taxon>eudicotyledons</taxon>
        <taxon>Gunneridae</taxon>
        <taxon>Pentapetalae</taxon>
        <taxon>rosids</taxon>
        <taxon>malvids</taxon>
        <taxon>Brassicales</taxon>
        <taxon>Brassicaceae</taxon>
        <taxon>Camelineae</taxon>
        <taxon>Camelina</taxon>
    </lineage>
</organism>